<comment type="caution">
    <text evidence="8">The sequence shown here is derived from an EMBL/GenBank/DDBJ whole genome shotgun (WGS) entry which is preliminary data.</text>
</comment>
<name>A0A2T4LP37_9STAP</name>
<protein>
    <recommendedName>
        <fullName evidence="7">ABC-2 type transporter transmembrane domain-containing protein</fullName>
    </recommendedName>
</protein>
<feature type="transmembrane region" description="Helical" evidence="6">
    <location>
        <begin position="168"/>
        <end position="193"/>
    </location>
</feature>
<dbReference type="PANTHER" id="PTHR43077:SF5">
    <property type="entry name" value="PHAGE INFECTION PROTEIN"/>
    <property type="match status" value="1"/>
</dbReference>
<dbReference type="Pfam" id="PF12698">
    <property type="entry name" value="ABC2_membrane_3"/>
    <property type="match status" value="1"/>
</dbReference>
<evidence type="ECO:0000256" key="3">
    <source>
        <dbReference type="ARBA" id="ARBA00022989"/>
    </source>
</evidence>
<organism evidence="8 9">
    <name type="scientific">Staphylococcus cohnii</name>
    <dbReference type="NCBI Taxonomy" id="29382"/>
    <lineage>
        <taxon>Bacteria</taxon>
        <taxon>Bacillati</taxon>
        <taxon>Bacillota</taxon>
        <taxon>Bacilli</taxon>
        <taxon>Bacillales</taxon>
        <taxon>Staphylococcaceae</taxon>
        <taxon>Staphylococcus</taxon>
        <taxon>Staphylococcus cohnii species complex</taxon>
    </lineage>
</organism>
<dbReference type="AlphaFoldDB" id="A0A2T4LP37"/>
<evidence type="ECO:0000256" key="4">
    <source>
        <dbReference type="ARBA" id="ARBA00023136"/>
    </source>
</evidence>
<evidence type="ECO:0000313" key="8">
    <source>
        <dbReference type="EMBL" id="PTF59617.1"/>
    </source>
</evidence>
<evidence type="ECO:0000256" key="6">
    <source>
        <dbReference type="SAM" id="Phobius"/>
    </source>
</evidence>
<gene>
    <name evidence="8" type="ORF">BUY34_13255</name>
</gene>
<feature type="coiled-coil region" evidence="5">
    <location>
        <begin position="37"/>
        <end position="64"/>
    </location>
</feature>
<dbReference type="NCBIfam" id="TIGR03062">
    <property type="entry name" value="pip_yhgE_Cterm"/>
    <property type="match status" value="1"/>
</dbReference>
<keyword evidence="3 6" id="KW-1133">Transmembrane helix</keyword>
<accession>A0A2T4LP37</accession>
<dbReference type="Proteomes" id="UP000241208">
    <property type="component" value="Unassembled WGS sequence"/>
</dbReference>
<feature type="transmembrane region" description="Helical" evidence="6">
    <location>
        <begin position="99"/>
        <end position="119"/>
    </location>
</feature>
<proteinExistence type="predicted"/>
<dbReference type="GO" id="GO:0140359">
    <property type="term" value="F:ABC-type transporter activity"/>
    <property type="evidence" value="ECO:0007669"/>
    <property type="project" value="InterPro"/>
</dbReference>
<dbReference type="InterPro" id="IPR013525">
    <property type="entry name" value="ABC2_TM"/>
</dbReference>
<evidence type="ECO:0000256" key="1">
    <source>
        <dbReference type="ARBA" id="ARBA00004141"/>
    </source>
</evidence>
<comment type="subcellular location">
    <subcellularLocation>
        <location evidence="1">Membrane</location>
        <topology evidence="1">Multi-pass membrane protein</topology>
    </subcellularLocation>
</comment>
<sequence>MNNAEQQLIDGNQKVQAGLEQLRPLNPNAVGQIAQGNTQVTDGLASLQENNEKLNNNLKANMQQSSDTHFEDKNAEYVVDPLNIKQQDVTEVENYGQSFAPYIIAVSLFVGAITFSAVYPVGKNMLTRNSVVQTFISKFLLFLIQSIVTSAILTLFLVFVFQIEIDDIIRFTFLIVLWGLASMFLVTTLTTLLGNVGKFLALMLLILQLGSSEGTFPIETSNGFFQFLNPILPMTYVIKGIRESIFGFTGAIPYHDAVIY</sequence>
<dbReference type="InterPro" id="IPR051328">
    <property type="entry name" value="T7SS_ABC-Transporter"/>
</dbReference>
<reference evidence="8 9" key="1">
    <citation type="journal article" date="2016" name="Front. Microbiol.">
        <title>Comprehensive Phylogenetic Analysis of Bovine Non-aureus Staphylococci Species Based on Whole-Genome Sequencing.</title>
        <authorList>
            <person name="Naushad S."/>
            <person name="Barkema H.W."/>
            <person name="Luby C."/>
            <person name="Condas L.A."/>
            <person name="Nobrega D.B."/>
            <person name="Carson D.A."/>
            <person name="De Buck J."/>
        </authorList>
    </citation>
    <scope>NUCLEOTIDE SEQUENCE [LARGE SCALE GENOMIC DNA]</scope>
    <source>
        <strain evidence="8 9">SNUC 3829</strain>
    </source>
</reference>
<dbReference type="InterPro" id="IPR017501">
    <property type="entry name" value="Phage_infect_YhgE_C"/>
</dbReference>
<evidence type="ECO:0000256" key="2">
    <source>
        <dbReference type="ARBA" id="ARBA00022692"/>
    </source>
</evidence>
<dbReference type="PANTHER" id="PTHR43077">
    <property type="entry name" value="TRANSPORT PERMEASE YVFS-RELATED"/>
    <property type="match status" value="1"/>
</dbReference>
<keyword evidence="5" id="KW-0175">Coiled coil</keyword>
<evidence type="ECO:0000256" key="5">
    <source>
        <dbReference type="SAM" id="Coils"/>
    </source>
</evidence>
<feature type="transmembrane region" description="Helical" evidence="6">
    <location>
        <begin position="139"/>
        <end position="162"/>
    </location>
</feature>
<feature type="domain" description="ABC-2 type transporter transmembrane" evidence="7">
    <location>
        <begin position="44"/>
        <end position="248"/>
    </location>
</feature>
<keyword evidence="2 6" id="KW-0812">Transmembrane</keyword>
<keyword evidence="4 6" id="KW-0472">Membrane</keyword>
<feature type="non-terminal residue" evidence="8">
    <location>
        <position position="260"/>
    </location>
</feature>
<dbReference type="GO" id="GO:0016020">
    <property type="term" value="C:membrane"/>
    <property type="evidence" value="ECO:0007669"/>
    <property type="project" value="UniProtKB-SubCell"/>
</dbReference>
<evidence type="ECO:0000259" key="7">
    <source>
        <dbReference type="Pfam" id="PF12698"/>
    </source>
</evidence>
<evidence type="ECO:0000313" key="9">
    <source>
        <dbReference type="Proteomes" id="UP000241208"/>
    </source>
</evidence>
<dbReference type="EMBL" id="PYZR01000309">
    <property type="protein sequence ID" value="PTF59617.1"/>
    <property type="molecule type" value="Genomic_DNA"/>
</dbReference>